<organism evidence="1 2">
    <name type="scientific">Brachionus plicatilis</name>
    <name type="common">Marine rotifer</name>
    <name type="synonym">Brachionus muelleri</name>
    <dbReference type="NCBI Taxonomy" id="10195"/>
    <lineage>
        <taxon>Eukaryota</taxon>
        <taxon>Metazoa</taxon>
        <taxon>Spiralia</taxon>
        <taxon>Gnathifera</taxon>
        <taxon>Rotifera</taxon>
        <taxon>Eurotatoria</taxon>
        <taxon>Monogononta</taxon>
        <taxon>Pseudotrocha</taxon>
        <taxon>Ploima</taxon>
        <taxon>Brachionidae</taxon>
        <taxon>Brachionus</taxon>
    </lineage>
</organism>
<sequence>MLDLFHRCRWILGFKQRLRIMQSLDNDIKFELPFFSIIYDCDSYSSRNNQTVLVKNLRHEVKVKSGLVLGAS</sequence>
<name>A0A3M7R2V1_BRAPC</name>
<protein>
    <submittedName>
        <fullName evidence="1">Uncharacterized protein</fullName>
    </submittedName>
</protein>
<proteinExistence type="predicted"/>
<dbReference type="AlphaFoldDB" id="A0A3M7R2V1"/>
<dbReference type="EMBL" id="REGN01004395">
    <property type="protein sequence ID" value="RNA17694.1"/>
    <property type="molecule type" value="Genomic_DNA"/>
</dbReference>
<evidence type="ECO:0000313" key="2">
    <source>
        <dbReference type="Proteomes" id="UP000276133"/>
    </source>
</evidence>
<evidence type="ECO:0000313" key="1">
    <source>
        <dbReference type="EMBL" id="RNA17694.1"/>
    </source>
</evidence>
<keyword evidence="2" id="KW-1185">Reference proteome</keyword>
<reference evidence="1 2" key="1">
    <citation type="journal article" date="2018" name="Sci. Rep.">
        <title>Genomic signatures of local adaptation to the degree of environmental predictability in rotifers.</title>
        <authorList>
            <person name="Franch-Gras L."/>
            <person name="Hahn C."/>
            <person name="Garcia-Roger E.M."/>
            <person name="Carmona M.J."/>
            <person name="Serra M."/>
            <person name="Gomez A."/>
        </authorList>
    </citation>
    <scope>NUCLEOTIDE SEQUENCE [LARGE SCALE GENOMIC DNA]</scope>
    <source>
        <strain evidence="1">HYR1</strain>
    </source>
</reference>
<gene>
    <name evidence="1" type="ORF">BpHYR1_029980</name>
</gene>
<comment type="caution">
    <text evidence="1">The sequence shown here is derived from an EMBL/GenBank/DDBJ whole genome shotgun (WGS) entry which is preliminary data.</text>
</comment>
<dbReference type="Proteomes" id="UP000276133">
    <property type="component" value="Unassembled WGS sequence"/>
</dbReference>
<accession>A0A3M7R2V1</accession>